<dbReference type="InterPro" id="IPR003385">
    <property type="entry name" value="Glyco_hydro_77"/>
</dbReference>
<dbReference type="InterPro" id="IPR013783">
    <property type="entry name" value="Ig-like_fold"/>
</dbReference>
<proteinExistence type="inferred from homology"/>
<evidence type="ECO:0000256" key="12">
    <source>
        <dbReference type="ARBA" id="ARBA00031501"/>
    </source>
</evidence>
<dbReference type="Proteomes" id="UP001166585">
    <property type="component" value="Unassembled WGS sequence"/>
</dbReference>
<dbReference type="InterPro" id="IPR011837">
    <property type="entry name" value="Glycogen_debranch_GlgX"/>
</dbReference>
<dbReference type="CDD" id="cd11326">
    <property type="entry name" value="AmyAc_Glg_debranch"/>
    <property type="match status" value="1"/>
</dbReference>
<dbReference type="RefSeq" id="WP_213756469.1">
    <property type="nucleotide sequence ID" value="NZ_JAHCQH010000020.1"/>
</dbReference>
<comment type="catalytic activity">
    <reaction evidence="1 13">
        <text>Transfers a segment of a (1-&gt;4)-alpha-D-glucan to a new position in an acceptor, which may be glucose or a (1-&gt;4)-alpha-D-glucan.</text>
        <dbReference type="EC" id="2.4.1.25"/>
    </reaction>
</comment>
<dbReference type="Pfam" id="PF02446">
    <property type="entry name" value="Glyco_hydro_77"/>
    <property type="match status" value="1"/>
</dbReference>
<dbReference type="InterPro" id="IPR017853">
    <property type="entry name" value="GH"/>
</dbReference>
<dbReference type="InterPro" id="IPR006047">
    <property type="entry name" value="GH13_cat_dom"/>
</dbReference>
<keyword evidence="6 13" id="KW-0328">Glycosyltransferase</keyword>
<evidence type="ECO:0000313" key="15">
    <source>
        <dbReference type="EMBL" id="MBS9478504.1"/>
    </source>
</evidence>
<keyword evidence="16" id="KW-1185">Reference proteome</keyword>
<dbReference type="SUPFAM" id="SSF51011">
    <property type="entry name" value="Glycosyl hydrolase domain"/>
    <property type="match status" value="1"/>
</dbReference>
<evidence type="ECO:0000256" key="8">
    <source>
        <dbReference type="ARBA" id="ARBA00022801"/>
    </source>
</evidence>
<dbReference type="SUPFAM" id="SSF51445">
    <property type="entry name" value="(Trans)glycosidases"/>
    <property type="match status" value="2"/>
</dbReference>
<dbReference type="SUPFAM" id="SSF81296">
    <property type="entry name" value="E set domains"/>
    <property type="match status" value="1"/>
</dbReference>
<evidence type="ECO:0000256" key="5">
    <source>
        <dbReference type="ARBA" id="ARBA00020295"/>
    </source>
</evidence>
<sequence length="1381" mass="149544">MSARPVSAGQPEPLGVTVDETGVNVAVFSAHAESVEFCLFDAAGEVETARYRLATRTGDVFHAHIGGIAPGARYGLRAAGPWAPERGHRFNPAKLLVDPYASRLDRPFALHETMFDARARGAVRDEADSAAFVPKAIVTAPDALPGAAVPPFRWGDEVFYELHVRGFTRQNPAVPVELRGTFAGLVEPAALDHLVKLGITTVELMPSMAWIDERHLPPLGLSNYWGYNPMVFGAPDPRLAPGGFDEVARAISALHEAGIKVVLDVVLNHSGESDEFGPTLSLRGLDNATYYRHAKQDPSRLINDAGTGNTLALERAPVLRLAMDMLRRWARTGLDGFRFDLAATLGRRADGFDPDAPFLAAMQQDPLLRDLALIAEPWDIGPGGYQVGQFPALWGEWNDTFRDDVRRFWRGDAGRVGPLATRLAGSADVFASRRRPLSRAINFVTAHDGFTLADLVAFERKHNEANGEDNRDGTSANYSWNHGVEGWTDDAGVMGARWRDVRALLATLLTARGTPMLTMGDECGRSQAGNNNAYAQDNELAWLDWSKADAELAAFTARLVALRRAHRALRLEAPLTGRPLDASGIADVEWRAPEGGRPEWDNPDTRALVAAFYAPADDDHAADRVVVAFNAGWSARPLGLPRPRDGHVWRVGADSADPARGSDESPGELAARSVLIVVEEAVPQAPRRAPDPALLERLSSAAGIAGEWTDVEGNSHDVPDDSKRALLAALKLPAGSGGEVADSLAAISEQRFGRDLPFAHVMQIGQAAELTLAGEAAYATRRLDAVIELETGETLDFPIRPDDGRRAELERPDGRLARTLAIALPELQVGRHKMRLGEATCALTIAPPASYYPLPLAEGERWFGIGTHLYTLRRAADDQGIGDFTALGAFAERAARDGAAVVGLNPLHALFNTDRERASPYSPSDRRFLDPIFIDVAALGGDIAPFAALAAKPAVDYSGVWAAKEAALRGAFARFEARPEDDFARFLAEGGEMLKRFAAFQAIAAAHPGRSWRDWPGGLADAGNPAVAAFAADHAGEVRFALWQQWVADRQLAGAAQRARNAGLTLGFYRDLAVGTALEGAEAWSEAAMLMHGVTIGAPPDPLGPQGQNWNLPPFDPLAWQRDGYDAFARLVRANMRHAGALRIDHVMGLRRLFLIPEGASGADGAYLAMPFEDLAGQVALESHRARCLVVGEDLGTVPYGMREHLTEQRMLSYRVLWFERQGEQFIAPQDYPALAAACISTHDLPTLPGWWEGVDFDERRALGLEDDETLATARQARAQEKAELAAALLREGLIDALPEPDAPLSDAFFVALHAYVARTRSVLALAQIDDLGGETVGVNLPGTDRERPNWRRRLTVPVEEVLEAPRAKAALAAMKAERGR</sequence>
<evidence type="ECO:0000256" key="13">
    <source>
        <dbReference type="RuleBase" id="RU361207"/>
    </source>
</evidence>
<dbReference type="Gene3D" id="2.60.40.10">
    <property type="entry name" value="Immunoglobulins"/>
    <property type="match status" value="1"/>
</dbReference>
<dbReference type="InterPro" id="IPR013780">
    <property type="entry name" value="Glyco_hydro_b"/>
</dbReference>
<dbReference type="Gene3D" id="3.20.20.80">
    <property type="entry name" value="Glycosidases"/>
    <property type="match status" value="2"/>
</dbReference>
<evidence type="ECO:0000313" key="16">
    <source>
        <dbReference type="Proteomes" id="UP001166585"/>
    </source>
</evidence>
<dbReference type="CDD" id="cd02856">
    <property type="entry name" value="E_set_GDE_Isoamylase_N"/>
    <property type="match status" value="1"/>
</dbReference>
<evidence type="ECO:0000256" key="6">
    <source>
        <dbReference type="ARBA" id="ARBA00022676"/>
    </source>
</evidence>
<evidence type="ECO:0000256" key="11">
    <source>
        <dbReference type="ARBA" id="ARBA00031423"/>
    </source>
</evidence>
<dbReference type="InterPro" id="IPR044505">
    <property type="entry name" value="GlgX_Isoamylase_N_E_set"/>
</dbReference>
<evidence type="ECO:0000256" key="1">
    <source>
        <dbReference type="ARBA" id="ARBA00000439"/>
    </source>
</evidence>
<name>A0ABS5RA10_9HYPH</name>
<gene>
    <name evidence="15" type="primary">glgX</name>
    <name evidence="15" type="ORF">KIP89_15425</name>
</gene>
<dbReference type="NCBIfam" id="TIGR02100">
    <property type="entry name" value="glgX_debranch"/>
    <property type="match status" value="1"/>
</dbReference>
<evidence type="ECO:0000256" key="7">
    <source>
        <dbReference type="ARBA" id="ARBA00022679"/>
    </source>
</evidence>
<organism evidence="15 16">
    <name type="scientific">Ancylobacter radicis</name>
    <dbReference type="NCBI Taxonomy" id="2836179"/>
    <lineage>
        <taxon>Bacteria</taxon>
        <taxon>Pseudomonadati</taxon>
        <taxon>Pseudomonadota</taxon>
        <taxon>Alphaproteobacteria</taxon>
        <taxon>Hyphomicrobiales</taxon>
        <taxon>Xanthobacteraceae</taxon>
        <taxon>Ancylobacter</taxon>
    </lineage>
</organism>
<accession>A0ABS5RA10</accession>
<reference evidence="15" key="1">
    <citation type="submission" date="2021-05" db="EMBL/GenBank/DDBJ databases">
        <authorList>
            <person name="Sun Q."/>
            <person name="Inoue M."/>
        </authorList>
    </citation>
    <scope>NUCLEOTIDE SEQUENCE</scope>
    <source>
        <strain evidence="15">VKM B-3255</strain>
    </source>
</reference>
<keyword evidence="10" id="KW-0326">Glycosidase</keyword>
<dbReference type="SMART" id="SM00642">
    <property type="entry name" value="Aamy"/>
    <property type="match status" value="1"/>
</dbReference>
<evidence type="ECO:0000256" key="3">
    <source>
        <dbReference type="ARBA" id="ARBA00008061"/>
    </source>
</evidence>
<evidence type="ECO:0000259" key="14">
    <source>
        <dbReference type="SMART" id="SM00642"/>
    </source>
</evidence>
<evidence type="ECO:0000256" key="4">
    <source>
        <dbReference type="ARBA" id="ARBA00012560"/>
    </source>
</evidence>
<keyword evidence="8" id="KW-0378">Hydrolase</keyword>
<keyword evidence="9 13" id="KW-0119">Carbohydrate metabolism</keyword>
<dbReference type="InterPro" id="IPR014756">
    <property type="entry name" value="Ig_E-set"/>
</dbReference>
<dbReference type="Pfam" id="PF00128">
    <property type="entry name" value="Alpha-amylase"/>
    <property type="match status" value="1"/>
</dbReference>
<protein>
    <recommendedName>
        <fullName evidence="5 13">4-alpha-glucanotransferase</fullName>
        <ecNumber evidence="4 13">2.4.1.25</ecNumber>
    </recommendedName>
    <alternativeName>
        <fullName evidence="11 13">Amylomaltase</fullName>
    </alternativeName>
    <alternativeName>
        <fullName evidence="12 13">Disproportionating enzyme</fullName>
    </alternativeName>
</protein>
<evidence type="ECO:0000256" key="10">
    <source>
        <dbReference type="ARBA" id="ARBA00023295"/>
    </source>
</evidence>
<dbReference type="PANTHER" id="PTHR43002">
    <property type="entry name" value="GLYCOGEN DEBRANCHING ENZYME"/>
    <property type="match status" value="1"/>
</dbReference>
<dbReference type="EC" id="2.4.1.25" evidence="4 13"/>
<evidence type="ECO:0000256" key="2">
    <source>
        <dbReference type="ARBA" id="ARBA00005684"/>
    </source>
</evidence>
<dbReference type="Gene3D" id="2.60.40.1180">
    <property type="entry name" value="Golgi alpha-mannosidase II"/>
    <property type="match status" value="1"/>
</dbReference>
<comment type="similarity">
    <text evidence="2 13">Belongs to the disproportionating enzyme family.</text>
</comment>
<evidence type="ECO:0000256" key="9">
    <source>
        <dbReference type="ARBA" id="ARBA00023277"/>
    </source>
</evidence>
<comment type="similarity">
    <text evidence="3">Belongs to the glycosyl hydrolase 13 family.</text>
</comment>
<dbReference type="NCBIfam" id="TIGR00217">
    <property type="entry name" value="malQ"/>
    <property type="match status" value="1"/>
</dbReference>
<keyword evidence="7 13" id="KW-0808">Transferase</keyword>
<feature type="domain" description="Glycosyl hydrolase family 13 catalytic" evidence="14">
    <location>
        <begin position="161"/>
        <end position="563"/>
    </location>
</feature>
<dbReference type="EMBL" id="JAHCQH010000020">
    <property type="protein sequence ID" value="MBS9478504.1"/>
    <property type="molecule type" value="Genomic_DNA"/>
</dbReference>
<dbReference type="Pfam" id="PF02922">
    <property type="entry name" value="CBM_48"/>
    <property type="match status" value="1"/>
</dbReference>
<dbReference type="InterPro" id="IPR004193">
    <property type="entry name" value="Glyco_hydro_13_N"/>
</dbReference>
<comment type="caution">
    <text evidence="15">The sequence shown here is derived from an EMBL/GenBank/DDBJ whole genome shotgun (WGS) entry which is preliminary data.</text>
</comment>